<dbReference type="Pfam" id="PF00455">
    <property type="entry name" value="DeoRC"/>
    <property type="match status" value="1"/>
</dbReference>
<keyword evidence="2" id="KW-0804">Transcription</keyword>
<dbReference type="InterPro" id="IPR050313">
    <property type="entry name" value="Carb_Metab_HTH_regulators"/>
</dbReference>
<sequence length="243" mass="27901">MFLEERYEKIIECVELSGRATVKELAKKFEVTEDCIRKDLRVLENRGSIKRVHGGAISQRGHNKVKKVNERIEINSEQKKKIATKASELIYEEDVIFLDVSTINLEIAKILLEKNMYITIITNMIEIAMELKNSSNIRIIVIGGEFNKKTEAIMGTEADRYIKKFTYDKSFIGVCGVNLESGYISSPDLEDGNTKKTIIECSNKIYLVMEEEKFNYDEFYKFANVNEITSIITENNILEGDLL</sequence>
<dbReference type="SMART" id="SM01134">
    <property type="entry name" value="DeoRC"/>
    <property type="match status" value="1"/>
</dbReference>
<dbReference type="PROSITE" id="PS51000">
    <property type="entry name" value="HTH_DEOR_2"/>
    <property type="match status" value="1"/>
</dbReference>
<protein>
    <submittedName>
        <fullName evidence="4">DeoR/GlpR transcriptional regulator</fullName>
    </submittedName>
</protein>
<dbReference type="Pfam" id="PF08220">
    <property type="entry name" value="HTH_DeoR"/>
    <property type="match status" value="1"/>
</dbReference>
<keyword evidence="1" id="KW-0805">Transcription regulation</keyword>
<reference evidence="4 5" key="1">
    <citation type="journal article" date="2017" name="Genome Announc.">
        <title>Draft Genome Sequence of Romboutsia weinsteinii sp. nov. Strain CCRI-19649(T) Isolated from Surface Water.</title>
        <authorList>
            <person name="Maheux A.F."/>
            <person name="Boudreau D.K."/>
            <person name="Berube E."/>
            <person name="Boissinot M."/>
            <person name="Cantin P."/>
            <person name="Raymond F."/>
            <person name="Corbeil J."/>
            <person name="Omar R.F."/>
            <person name="Bergeron M.G."/>
        </authorList>
    </citation>
    <scope>NUCLEOTIDE SEQUENCE [LARGE SCALE GENOMIC DNA]</scope>
    <source>
        <strain evidence="4 5">CCRI-19649</strain>
    </source>
</reference>
<dbReference type="InterPro" id="IPR014036">
    <property type="entry name" value="DeoR-like_C"/>
</dbReference>
<evidence type="ECO:0000313" key="4">
    <source>
        <dbReference type="EMBL" id="RDY28009.1"/>
    </source>
</evidence>
<dbReference type="PANTHER" id="PTHR30363">
    <property type="entry name" value="HTH-TYPE TRANSCRIPTIONAL REGULATOR SRLR-RELATED"/>
    <property type="match status" value="1"/>
</dbReference>
<dbReference type="Proteomes" id="UP000215694">
    <property type="component" value="Unassembled WGS sequence"/>
</dbReference>
<dbReference type="OrthoDB" id="9797223at2"/>
<dbReference type="InterPro" id="IPR001034">
    <property type="entry name" value="DeoR_HTH"/>
</dbReference>
<name>A0A371J5I2_9FIRM</name>
<dbReference type="InterPro" id="IPR036388">
    <property type="entry name" value="WH-like_DNA-bd_sf"/>
</dbReference>
<organism evidence="4 5">
    <name type="scientific">Romboutsia weinsteinii</name>
    <dbReference type="NCBI Taxonomy" id="2020949"/>
    <lineage>
        <taxon>Bacteria</taxon>
        <taxon>Bacillati</taxon>
        <taxon>Bacillota</taxon>
        <taxon>Clostridia</taxon>
        <taxon>Peptostreptococcales</taxon>
        <taxon>Peptostreptococcaceae</taxon>
        <taxon>Romboutsia</taxon>
    </lineage>
</organism>
<dbReference type="PANTHER" id="PTHR30363:SF44">
    <property type="entry name" value="AGA OPERON TRANSCRIPTIONAL REPRESSOR-RELATED"/>
    <property type="match status" value="1"/>
</dbReference>
<dbReference type="SMART" id="SM00420">
    <property type="entry name" value="HTH_DEOR"/>
    <property type="match status" value="1"/>
</dbReference>
<dbReference type="InterPro" id="IPR036390">
    <property type="entry name" value="WH_DNA-bd_sf"/>
</dbReference>
<comment type="caution">
    <text evidence="4">The sequence shown here is derived from an EMBL/GenBank/DDBJ whole genome shotgun (WGS) entry which is preliminary data.</text>
</comment>
<keyword evidence="5" id="KW-1185">Reference proteome</keyword>
<feature type="domain" description="HTH deoR-type" evidence="3">
    <location>
        <begin position="3"/>
        <end position="58"/>
    </location>
</feature>
<dbReference type="RefSeq" id="WP_094369653.1">
    <property type="nucleotide sequence ID" value="NZ_NOJY02000009.1"/>
</dbReference>
<proteinExistence type="predicted"/>
<evidence type="ECO:0000313" key="5">
    <source>
        <dbReference type="Proteomes" id="UP000215694"/>
    </source>
</evidence>
<dbReference type="GO" id="GO:0003700">
    <property type="term" value="F:DNA-binding transcription factor activity"/>
    <property type="evidence" value="ECO:0007669"/>
    <property type="project" value="InterPro"/>
</dbReference>
<evidence type="ECO:0000259" key="3">
    <source>
        <dbReference type="PROSITE" id="PS51000"/>
    </source>
</evidence>
<gene>
    <name evidence="4" type="ORF">CHL78_006815</name>
</gene>
<dbReference type="EMBL" id="NOJY02000009">
    <property type="protein sequence ID" value="RDY28009.1"/>
    <property type="molecule type" value="Genomic_DNA"/>
</dbReference>
<dbReference type="PRINTS" id="PR00037">
    <property type="entry name" value="HTHLACR"/>
</dbReference>
<dbReference type="Gene3D" id="1.10.10.10">
    <property type="entry name" value="Winged helix-like DNA-binding domain superfamily/Winged helix DNA-binding domain"/>
    <property type="match status" value="1"/>
</dbReference>
<dbReference type="AlphaFoldDB" id="A0A371J5I2"/>
<evidence type="ECO:0000256" key="2">
    <source>
        <dbReference type="ARBA" id="ARBA00023163"/>
    </source>
</evidence>
<evidence type="ECO:0000256" key="1">
    <source>
        <dbReference type="ARBA" id="ARBA00023015"/>
    </source>
</evidence>
<dbReference type="SUPFAM" id="SSF46785">
    <property type="entry name" value="Winged helix' DNA-binding domain"/>
    <property type="match status" value="1"/>
</dbReference>
<dbReference type="SUPFAM" id="SSF100950">
    <property type="entry name" value="NagB/RpiA/CoA transferase-like"/>
    <property type="match status" value="1"/>
</dbReference>
<dbReference type="InterPro" id="IPR037171">
    <property type="entry name" value="NagB/RpiA_transferase-like"/>
</dbReference>
<accession>A0A371J5I2</accession>